<evidence type="ECO:0000256" key="2">
    <source>
        <dbReference type="ARBA" id="ARBA00022692"/>
    </source>
</evidence>
<dbReference type="VEuPathDB" id="FungiDB:MGYG_07288"/>
<dbReference type="GeneID" id="10026537"/>
<feature type="transmembrane region" description="Helical" evidence="5">
    <location>
        <begin position="251"/>
        <end position="271"/>
    </location>
</feature>
<evidence type="ECO:0000256" key="4">
    <source>
        <dbReference type="ARBA" id="ARBA00023136"/>
    </source>
</evidence>
<feature type="transmembrane region" description="Helical" evidence="5">
    <location>
        <begin position="163"/>
        <end position="185"/>
    </location>
</feature>
<gene>
    <name evidence="6" type="ORF">MGYG_07288</name>
</gene>
<dbReference type="OrthoDB" id="3358017at2759"/>
<dbReference type="eggNOG" id="ENOG502RNSS">
    <property type="taxonomic scope" value="Eukaryota"/>
</dbReference>
<evidence type="ECO:0008006" key="8">
    <source>
        <dbReference type="Google" id="ProtNLM"/>
    </source>
</evidence>
<evidence type="ECO:0000256" key="5">
    <source>
        <dbReference type="SAM" id="Phobius"/>
    </source>
</evidence>
<dbReference type="OMA" id="QVFIYVC"/>
<dbReference type="AlphaFoldDB" id="E4V2L4"/>
<evidence type="ECO:0000256" key="1">
    <source>
        <dbReference type="ARBA" id="ARBA00004141"/>
    </source>
</evidence>
<keyword evidence="3 5" id="KW-1133">Transmembrane helix</keyword>
<dbReference type="GO" id="GO:0016020">
    <property type="term" value="C:membrane"/>
    <property type="evidence" value="ECO:0007669"/>
    <property type="project" value="UniProtKB-SubCell"/>
</dbReference>
<dbReference type="RefSeq" id="XP_003171287.1">
    <property type="nucleotide sequence ID" value="XM_003171239.1"/>
</dbReference>
<name>E4V2L4_ARTGP</name>
<feature type="transmembrane region" description="Helical" evidence="5">
    <location>
        <begin position="20"/>
        <end position="41"/>
    </location>
</feature>
<protein>
    <recommendedName>
        <fullName evidence="8">RTA1 domain-containing protein</fullName>
    </recommendedName>
</protein>
<dbReference type="EMBL" id="DS989827">
    <property type="protein sequence ID" value="EFR04279.1"/>
    <property type="molecule type" value="Genomic_DNA"/>
</dbReference>
<sequence length="324" mass="36445">MTASGEPVLGSLFVYAPNKVAPIIFTVAYAISAAGHTWQCFRYKSWKMIGLHPFCAVLFTVGYAMREYGSYNYLYMDNLTTLIVFILGQIFIYVCPPLLELANYHVLGRILHYVPHLAPFPPSRIVSTFGLVMLVVETLNSLGVSLSSNPSSSASQQHLGGNLTIAALSLQFALIFTLLILASIFHRRCVRHVCDKYLKPITTLLIVLYVSMVLILLRCIYRLIEHMGSTAVDLDSIEKLKALSPILRHEYFFYIFEATLMLINSVLWNIWNPGRFLPRNYLIHLDKDGNTEVEGAEEEDSRSFLVKVGHVVTFGILCGKRKSG</sequence>
<evidence type="ECO:0000313" key="7">
    <source>
        <dbReference type="Proteomes" id="UP000002669"/>
    </source>
</evidence>
<feature type="transmembrane region" description="Helical" evidence="5">
    <location>
        <begin position="78"/>
        <end position="104"/>
    </location>
</feature>
<dbReference type="InterPro" id="IPR007568">
    <property type="entry name" value="RTA1"/>
</dbReference>
<organism evidence="7">
    <name type="scientific">Arthroderma gypseum (strain ATCC MYA-4604 / CBS 118893)</name>
    <name type="common">Microsporum gypseum</name>
    <dbReference type="NCBI Taxonomy" id="535722"/>
    <lineage>
        <taxon>Eukaryota</taxon>
        <taxon>Fungi</taxon>
        <taxon>Dikarya</taxon>
        <taxon>Ascomycota</taxon>
        <taxon>Pezizomycotina</taxon>
        <taxon>Eurotiomycetes</taxon>
        <taxon>Eurotiomycetidae</taxon>
        <taxon>Onygenales</taxon>
        <taxon>Arthrodermataceae</taxon>
        <taxon>Nannizzia</taxon>
    </lineage>
</organism>
<proteinExistence type="predicted"/>
<feature type="transmembrane region" description="Helical" evidence="5">
    <location>
        <begin position="125"/>
        <end position="143"/>
    </location>
</feature>
<dbReference type="STRING" id="535722.E4V2L4"/>
<evidence type="ECO:0000313" key="6">
    <source>
        <dbReference type="EMBL" id="EFR04279.1"/>
    </source>
</evidence>
<dbReference type="HOGENOM" id="CLU_033465_0_1_1"/>
<dbReference type="Pfam" id="PF04479">
    <property type="entry name" value="RTA1"/>
    <property type="match status" value="1"/>
</dbReference>
<feature type="transmembrane region" description="Helical" evidence="5">
    <location>
        <begin position="197"/>
        <end position="224"/>
    </location>
</feature>
<keyword evidence="2 5" id="KW-0812">Transmembrane</keyword>
<dbReference type="PANTHER" id="PTHR31465">
    <property type="entry name" value="PROTEIN RTA1-RELATED"/>
    <property type="match status" value="1"/>
</dbReference>
<evidence type="ECO:0000256" key="3">
    <source>
        <dbReference type="ARBA" id="ARBA00022989"/>
    </source>
</evidence>
<accession>E4V2L4</accession>
<comment type="subcellular location">
    <subcellularLocation>
        <location evidence="1">Membrane</location>
        <topology evidence="1">Multi-pass membrane protein</topology>
    </subcellularLocation>
</comment>
<reference evidence="7" key="1">
    <citation type="journal article" date="2012" name="MBio">
        <title>Comparative genome analysis of Trichophyton rubrum and related dermatophytes reveals candidate genes involved in infection.</title>
        <authorList>
            <person name="Martinez D.A."/>
            <person name="Oliver B.G."/>
            <person name="Graeser Y."/>
            <person name="Goldberg J.M."/>
            <person name="Li W."/>
            <person name="Martinez-Rossi N.M."/>
            <person name="Monod M."/>
            <person name="Shelest E."/>
            <person name="Barton R.C."/>
            <person name="Birch E."/>
            <person name="Brakhage A.A."/>
            <person name="Chen Z."/>
            <person name="Gurr S.J."/>
            <person name="Heiman D."/>
            <person name="Heitman J."/>
            <person name="Kosti I."/>
            <person name="Rossi A."/>
            <person name="Saif S."/>
            <person name="Samalova M."/>
            <person name="Saunders C.W."/>
            <person name="Shea T."/>
            <person name="Summerbell R.C."/>
            <person name="Xu J."/>
            <person name="Young S."/>
            <person name="Zeng Q."/>
            <person name="Birren B.W."/>
            <person name="Cuomo C.A."/>
            <person name="White T.C."/>
        </authorList>
    </citation>
    <scope>NUCLEOTIDE SEQUENCE [LARGE SCALE GENOMIC DNA]</scope>
    <source>
        <strain evidence="7">ATCC MYA-4604 / CBS 118893</strain>
    </source>
</reference>
<keyword evidence="7" id="KW-1185">Reference proteome</keyword>
<feature type="transmembrane region" description="Helical" evidence="5">
    <location>
        <begin position="48"/>
        <end position="66"/>
    </location>
</feature>
<dbReference type="PANTHER" id="PTHR31465:SF34">
    <property type="entry name" value="DOMAIN PROTEIN, PUTATIVE (AFU_ORTHOLOGUE AFUA_3G00480)-RELATED"/>
    <property type="match status" value="1"/>
</dbReference>
<keyword evidence="4 5" id="KW-0472">Membrane</keyword>
<dbReference type="InParanoid" id="E4V2L4"/>
<dbReference type="Proteomes" id="UP000002669">
    <property type="component" value="Unassembled WGS sequence"/>
</dbReference>